<evidence type="ECO:0000256" key="3">
    <source>
        <dbReference type="ARBA" id="ARBA00023306"/>
    </source>
</evidence>
<dbReference type="PANTHER" id="PTHR13255:SF0">
    <property type="entry name" value="ATAXIN-10"/>
    <property type="match status" value="1"/>
</dbReference>
<evidence type="ECO:0000256" key="6">
    <source>
        <dbReference type="ARBA" id="ARBA00044805"/>
    </source>
</evidence>
<dbReference type="InterPro" id="IPR016024">
    <property type="entry name" value="ARM-type_fold"/>
</dbReference>
<keyword evidence="2" id="KW-0132">Cell division</keyword>
<dbReference type="Proteomes" id="UP000623687">
    <property type="component" value="Unassembled WGS sequence"/>
</dbReference>
<dbReference type="InterPro" id="IPR051374">
    <property type="entry name" value="Ataxin-10/CTR86_families"/>
</dbReference>
<evidence type="ECO:0000313" key="10">
    <source>
        <dbReference type="Proteomes" id="UP000623687"/>
    </source>
</evidence>
<protein>
    <recommendedName>
        <fullName evidence="5">Ataxin-10 homolog</fullName>
    </recommendedName>
    <alternativeName>
        <fullName evidence="6">Copper transport protein 86</fullName>
    </alternativeName>
</protein>
<evidence type="ECO:0000256" key="4">
    <source>
        <dbReference type="ARBA" id="ARBA00044746"/>
    </source>
</evidence>
<dbReference type="OrthoDB" id="379794at2759"/>
<dbReference type="GO" id="GO:0051301">
    <property type="term" value="P:cell division"/>
    <property type="evidence" value="ECO:0007669"/>
    <property type="project" value="UniProtKB-KW"/>
</dbReference>
<comment type="function">
    <text evidence="4">May play a role in the regulation of cytokinesis.</text>
</comment>
<dbReference type="Gene3D" id="1.25.10.10">
    <property type="entry name" value="Leucine-rich Repeat Variant"/>
    <property type="match status" value="1"/>
</dbReference>
<gene>
    <name evidence="9" type="ORF">PC9H_006239</name>
</gene>
<dbReference type="EMBL" id="JACETU010000004">
    <property type="protein sequence ID" value="KAF7430531.1"/>
    <property type="molecule type" value="Genomic_DNA"/>
</dbReference>
<feature type="domain" description="Ataxin-10" evidence="8">
    <location>
        <begin position="497"/>
        <end position="580"/>
    </location>
</feature>
<dbReference type="VEuPathDB" id="FungiDB:PC9H_006239"/>
<feature type="compositionally biased region" description="Polar residues" evidence="7">
    <location>
        <begin position="358"/>
        <end position="368"/>
    </location>
</feature>
<comment type="similarity">
    <text evidence="1">Belongs to the ataxin-10 family.</text>
</comment>
<proteinExistence type="inferred from homology"/>
<dbReference type="PANTHER" id="PTHR13255">
    <property type="entry name" value="ATAXIN-10"/>
    <property type="match status" value="1"/>
</dbReference>
<feature type="region of interest" description="Disordered" evidence="7">
    <location>
        <begin position="466"/>
        <end position="485"/>
    </location>
</feature>
<evidence type="ECO:0000256" key="5">
    <source>
        <dbReference type="ARBA" id="ARBA00044801"/>
    </source>
</evidence>
<evidence type="ECO:0000256" key="2">
    <source>
        <dbReference type="ARBA" id="ARBA00022618"/>
    </source>
</evidence>
<organism evidence="9 10">
    <name type="scientific">Pleurotus ostreatus</name>
    <name type="common">Oyster mushroom</name>
    <name type="synonym">White-rot fungus</name>
    <dbReference type="NCBI Taxonomy" id="5322"/>
    <lineage>
        <taxon>Eukaryota</taxon>
        <taxon>Fungi</taxon>
        <taxon>Dikarya</taxon>
        <taxon>Basidiomycota</taxon>
        <taxon>Agaricomycotina</taxon>
        <taxon>Agaricomycetes</taxon>
        <taxon>Agaricomycetidae</taxon>
        <taxon>Agaricales</taxon>
        <taxon>Pleurotineae</taxon>
        <taxon>Pleurotaceae</taxon>
        <taxon>Pleurotus</taxon>
    </lineage>
</organism>
<accession>A0A8H7DSP6</accession>
<evidence type="ECO:0000313" key="9">
    <source>
        <dbReference type="EMBL" id="KAF7430531.1"/>
    </source>
</evidence>
<feature type="compositionally biased region" description="Polar residues" evidence="7">
    <location>
        <begin position="470"/>
        <end position="485"/>
    </location>
</feature>
<evidence type="ECO:0000259" key="8">
    <source>
        <dbReference type="Pfam" id="PF09759"/>
    </source>
</evidence>
<feature type="region of interest" description="Disordered" evidence="7">
    <location>
        <begin position="352"/>
        <end position="372"/>
    </location>
</feature>
<dbReference type="AlphaFoldDB" id="A0A8H7DSP6"/>
<evidence type="ECO:0000256" key="1">
    <source>
        <dbReference type="ARBA" id="ARBA00008384"/>
    </source>
</evidence>
<dbReference type="GeneID" id="59376057"/>
<comment type="caution">
    <text evidence="9">The sequence shown here is derived from an EMBL/GenBank/DDBJ whole genome shotgun (WGS) entry which is preliminary data.</text>
</comment>
<sequence>MNTELSLTNGSDTNSDSSRLCDACKEFDVNIKDHIVTLTRTLDVISKELARSRERRCSLGSNQPSIWPSLRKLWRDLARAQLTFWDGDEEEGEDEQGNEKRKQQDLRILCTSLAKFTRNLVADVPSNQNLAFENEVEIRRLLHYHSSWTANQDSESFPVTRMLTQTLSNIVTANNELMTKLWNIYLNLPEDQVVLIRLLASPDEGTVLAVMVLILNCVYENKARAYMLCKTSIGCRICVSLLDGMSRLYEAHEDSDGARAFDVGYDIFLQLTTAGLVPELYSRLLVDDEIATPHQTTLLKLVDSYLQSVTATAIVSTPAMRKINRKLCPMLSKGFFTKAVYTQHAIKRFLGEEVQRDGNPTQSPSENTGEAPPIELDVMLPKVCEALVLITQCISTITLEPEERELSPIEEQEKAASSSTLRSARSFATFREYFNETRYADNGLVETLIETLRLLDKFLPRINFGRPVSRNESSPSPTAAANVASSGTHQAQGFSYLKRDLVRLLGILCHSTRSVQDRVRKCGGIEVVMNLCVVDERNPYLREHAIFTLHNLLENNPENQQLVDGIKPMGTWGEDGVLQDVPGAVRR</sequence>
<evidence type="ECO:0000256" key="7">
    <source>
        <dbReference type="SAM" id="MobiDB-lite"/>
    </source>
</evidence>
<dbReference type="InterPro" id="IPR019156">
    <property type="entry name" value="Ataxin-10_domain"/>
</dbReference>
<dbReference type="GO" id="GO:0005829">
    <property type="term" value="C:cytosol"/>
    <property type="evidence" value="ECO:0007669"/>
    <property type="project" value="TreeGrafter"/>
</dbReference>
<dbReference type="SUPFAM" id="SSF48371">
    <property type="entry name" value="ARM repeat"/>
    <property type="match status" value="1"/>
</dbReference>
<dbReference type="InterPro" id="IPR011989">
    <property type="entry name" value="ARM-like"/>
</dbReference>
<keyword evidence="10" id="KW-1185">Reference proteome</keyword>
<dbReference type="RefSeq" id="XP_036631809.1">
    <property type="nucleotide sequence ID" value="XM_036775790.1"/>
</dbReference>
<name>A0A8H7DSP6_PLEOS</name>
<dbReference type="Pfam" id="PF09759">
    <property type="entry name" value="Atx10homo_assoc"/>
    <property type="match status" value="1"/>
</dbReference>
<keyword evidence="3" id="KW-0131">Cell cycle</keyword>
<reference evidence="9" key="1">
    <citation type="submission" date="2019-07" db="EMBL/GenBank/DDBJ databases">
        <authorList>
            <person name="Palmer J.M."/>
        </authorList>
    </citation>
    <scope>NUCLEOTIDE SEQUENCE</scope>
    <source>
        <strain evidence="9">PC9</strain>
    </source>
</reference>